<dbReference type="InterPro" id="IPR036271">
    <property type="entry name" value="Tet_transcr_reg_TetR-rel_C_sf"/>
</dbReference>
<proteinExistence type="predicted"/>
<gene>
    <name evidence="6" type="ORF">CAG99_08635</name>
</gene>
<dbReference type="SUPFAM" id="SSF48498">
    <property type="entry name" value="Tetracyclin repressor-like, C-terminal domain"/>
    <property type="match status" value="1"/>
</dbReference>
<feature type="DNA-binding region" description="H-T-H motif" evidence="4">
    <location>
        <begin position="39"/>
        <end position="58"/>
    </location>
</feature>
<sequence>MSQRPRHAPDPARRRETSRRAILTAAFELAGEVGYSGLSIEGIAARAGVGKQTIYRWWPSKGAVLLDALMLALQGEAPQENAAPQDDAALPDTGDLRADLKTVLRATVAELNDPRFDGPLRALAVEMLNDPLLAARYAEHIEKPMRRMKTARLHSAQRAGELPQDADLGLAVELLWGTLRAAWLERHRPLTPAYADLIVDTVLDGLRAGARR</sequence>
<dbReference type="KEGG" id="smao:CAG99_08635"/>
<evidence type="ECO:0000256" key="1">
    <source>
        <dbReference type="ARBA" id="ARBA00023015"/>
    </source>
</evidence>
<protein>
    <submittedName>
        <fullName evidence="6">TetR family transcriptional regulator</fullName>
    </submittedName>
</protein>
<evidence type="ECO:0000313" key="7">
    <source>
        <dbReference type="Proteomes" id="UP000194218"/>
    </source>
</evidence>
<evidence type="ECO:0000313" key="6">
    <source>
        <dbReference type="EMBL" id="ARQ68921.1"/>
    </source>
</evidence>
<reference evidence="6 7" key="1">
    <citation type="submission" date="2017-05" db="EMBL/GenBank/DDBJ databases">
        <title>Complete genome sequence of Streptomyces sp. SCSIO 03032 revealed the diverse biosynthetic pathways for its bioactive secondary metabolites.</title>
        <authorList>
            <person name="Ma L."/>
            <person name="Zhu Y."/>
            <person name="Zhang W."/>
            <person name="Zhang G."/>
            <person name="Tian X."/>
            <person name="Zhang S."/>
            <person name="Zhang C."/>
        </authorList>
    </citation>
    <scope>NUCLEOTIDE SEQUENCE [LARGE SCALE GENOMIC DNA]</scope>
    <source>
        <strain evidence="6 7">SCSIO 03032</strain>
    </source>
</reference>
<dbReference type="InterPro" id="IPR001647">
    <property type="entry name" value="HTH_TetR"/>
</dbReference>
<keyword evidence="7" id="KW-1185">Reference proteome</keyword>
<dbReference type="RefSeq" id="WP_086158421.1">
    <property type="nucleotide sequence ID" value="NZ_CP021121.1"/>
</dbReference>
<dbReference type="Pfam" id="PF16859">
    <property type="entry name" value="TetR_C_11"/>
    <property type="match status" value="1"/>
</dbReference>
<keyword evidence="2 4" id="KW-0238">DNA-binding</keyword>
<evidence type="ECO:0000259" key="5">
    <source>
        <dbReference type="PROSITE" id="PS50977"/>
    </source>
</evidence>
<evidence type="ECO:0000256" key="3">
    <source>
        <dbReference type="ARBA" id="ARBA00023163"/>
    </source>
</evidence>
<dbReference type="PANTHER" id="PTHR30055:SF148">
    <property type="entry name" value="TETR-FAMILY TRANSCRIPTIONAL REGULATOR"/>
    <property type="match status" value="1"/>
</dbReference>
<keyword evidence="1" id="KW-0805">Transcription regulation</keyword>
<dbReference type="InterPro" id="IPR011075">
    <property type="entry name" value="TetR_C"/>
</dbReference>
<feature type="domain" description="HTH tetR-type" evidence="5">
    <location>
        <begin position="16"/>
        <end position="76"/>
    </location>
</feature>
<dbReference type="EMBL" id="CP021121">
    <property type="protein sequence ID" value="ARQ68921.1"/>
    <property type="molecule type" value="Genomic_DNA"/>
</dbReference>
<dbReference type="GO" id="GO:0003700">
    <property type="term" value="F:DNA-binding transcription factor activity"/>
    <property type="evidence" value="ECO:0007669"/>
    <property type="project" value="TreeGrafter"/>
</dbReference>
<dbReference type="OrthoDB" id="9796019at2"/>
<dbReference type="PANTHER" id="PTHR30055">
    <property type="entry name" value="HTH-TYPE TRANSCRIPTIONAL REGULATOR RUTR"/>
    <property type="match status" value="1"/>
</dbReference>
<dbReference type="PRINTS" id="PR00455">
    <property type="entry name" value="HTHTETR"/>
</dbReference>
<dbReference type="SUPFAM" id="SSF46689">
    <property type="entry name" value="Homeodomain-like"/>
    <property type="match status" value="1"/>
</dbReference>
<evidence type="ECO:0000256" key="2">
    <source>
        <dbReference type="ARBA" id="ARBA00023125"/>
    </source>
</evidence>
<evidence type="ECO:0000256" key="4">
    <source>
        <dbReference type="PROSITE-ProRule" id="PRU00335"/>
    </source>
</evidence>
<dbReference type="PROSITE" id="PS50977">
    <property type="entry name" value="HTH_TETR_2"/>
    <property type="match status" value="1"/>
</dbReference>
<name>A0A1W7CVT5_9ACTN</name>
<dbReference type="InterPro" id="IPR050109">
    <property type="entry name" value="HTH-type_TetR-like_transc_reg"/>
</dbReference>
<keyword evidence="3" id="KW-0804">Transcription</keyword>
<dbReference type="InterPro" id="IPR009057">
    <property type="entry name" value="Homeodomain-like_sf"/>
</dbReference>
<dbReference type="Gene3D" id="1.10.357.10">
    <property type="entry name" value="Tetracycline Repressor, domain 2"/>
    <property type="match status" value="1"/>
</dbReference>
<dbReference type="Proteomes" id="UP000194218">
    <property type="component" value="Chromosome"/>
</dbReference>
<dbReference type="AlphaFoldDB" id="A0A1W7CVT5"/>
<dbReference type="Pfam" id="PF00440">
    <property type="entry name" value="TetR_N"/>
    <property type="match status" value="1"/>
</dbReference>
<organism evidence="6 7">
    <name type="scientific">Streptomyces marincola</name>
    <dbReference type="NCBI Taxonomy" id="2878388"/>
    <lineage>
        <taxon>Bacteria</taxon>
        <taxon>Bacillati</taxon>
        <taxon>Actinomycetota</taxon>
        <taxon>Actinomycetes</taxon>
        <taxon>Kitasatosporales</taxon>
        <taxon>Streptomycetaceae</taxon>
        <taxon>Streptomyces</taxon>
    </lineage>
</organism>
<dbReference type="GO" id="GO:0000976">
    <property type="term" value="F:transcription cis-regulatory region binding"/>
    <property type="evidence" value="ECO:0007669"/>
    <property type="project" value="TreeGrafter"/>
</dbReference>
<dbReference type="Gene3D" id="1.10.10.60">
    <property type="entry name" value="Homeodomain-like"/>
    <property type="match status" value="1"/>
</dbReference>
<accession>A0A1W7CVT5</accession>